<dbReference type="Proteomes" id="UP001164746">
    <property type="component" value="Chromosome 9"/>
</dbReference>
<name>A0ABY7F287_MYAAR</name>
<accession>A0ABY7F287</accession>
<feature type="chain" id="PRO_5046919601" evidence="1">
    <location>
        <begin position="20"/>
        <end position="163"/>
    </location>
</feature>
<sequence length="163" mass="17281">MKTTAVILAVLPGADVAVANGATRNSSIPLADVANGAVLCAVGAGGVDMEADTEADMVAAMEAAWAGADTEVDMEDMGVDTEVDMEVVGVDTDGERGAVMEVTVEVTVMVAVMVVMAVAMDGARNIEPSRHKLQFRTFYWNVLTDRESLLNLLFCYLSKNKYI</sequence>
<protein>
    <submittedName>
        <fullName evidence="2">Uncharacterized protein</fullName>
    </submittedName>
</protein>
<keyword evidence="3" id="KW-1185">Reference proteome</keyword>
<reference evidence="2" key="1">
    <citation type="submission" date="2022-11" db="EMBL/GenBank/DDBJ databases">
        <title>Centuries of genome instability and evolution in soft-shell clam transmissible cancer (bioRxiv).</title>
        <authorList>
            <person name="Hart S.F.M."/>
            <person name="Yonemitsu M.A."/>
            <person name="Giersch R.M."/>
            <person name="Beal B.F."/>
            <person name="Arriagada G."/>
            <person name="Davis B.W."/>
            <person name="Ostrander E.A."/>
            <person name="Goff S.P."/>
            <person name="Metzger M.J."/>
        </authorList>
    </citation>
    <scope>NUCLEOTIDE SEQUENCE</scope>
    <source>
        <strain evidence="2">MELC-2E11</strain>
        <tissue evidence="2">Siphon/mantle</tissue>
    </source>
</reference>
<organism evidence="2 3">
    <name type="scientific">Mya arenaria</name>
    <name type="common">Soft-shell clam</name>
    <dbReference type="NCBI Taxonomy" id="6604"/>
    <lineage>
        <taxon>Eukaryota</taxon>
        <taxon>Metazoa</taxon>
        <taxon>Spiralia</taxon>
        <taxon>Lophotrochozoa</taxon>
        <taxon>Mollusca</taxon>
        <taxon>Bivalvia</taxon>
        <taxon>Autobranchia</taxon>
        <taxon>Heteroconchia</taxon>
        <taxon>Euheterodonta</taxon>
        <taxon>Imparidentia</taxon>
        <taxon>Neoheterodontei</taxon>
        <taxon>Myida</taxon>
        <taxon>Myoidea</taxon>
        <taxon>Myidae</taxon>
        <taxon>Mya</taxon>
    </lineage>
</organism>
<gene>
    <name evidence="2" type="ORF">MAR_005282</name>
</gene>
<feature type="signal peptide" evidence="1">
    <location>
        <begin position="1"/>
        <end position="19"/>
    </location>
</feature>
<dbReference type="EMBL" id="CP111020">
    <property type="protein sequence ID" value="WAR15177.1"/>
    <property type="molecule type" value="Genomic_DNA"/>
</dbReference>
<evidence type="ECO:0000313" key="3">
    <source>
        <dbReference type="Proteomes" id="UP001164746"/>
    </source>
</evidence>
<evidence type="ECO:0000256" key="1">
    <source>
        <dbReference type="SAM" id="SignalP"/>
    </source>
</evidence>
<evidence type="ECO:0000313" key="2">
    <source>
        <dbReference type="EMBL" id="WAR15177.1"/>
    </source>
</evidence>
<proteinExistence type="predicted"/>
<keyword evidence="1" id="KW-0732">Signal</keyword>